<evidence type="ECO:0000313" key="2">
    <source>
        <dbReference type="EMBL" id="KAJ1367040.1"/>
    </source>
</evidence>
<feature type="signal peptide" evidence="1">
    <location>
        <begin position="1"/>
        <end position="17"/>
    </location>
</feature>
<keyword evidence="3" id="KW-1185">Reference proteome</keyword>
<protein>
    <submittedName>
        <fullName evidence="2">Uncharacterized protein</fullName>
    </submittedName>
</protein>
<organism evidence="2 3">
    <name type="scientific">Parelaphostrongylus tenuis</name>
    <name type="common">Meningeal worm</name>
    <dbReference type="NCBI Taxonomy" id="148309"/>
    <lineage>
        <taxon>Eukaryota</taxon>
        <taxon>Metazoa</taxon>
        <taxon>Ecdysozoa</taxon>
        <taxon>Nematoda</taxon>
        <taxon>Chromadorea</taxon>
        <taxon>Rhabditida</taxon>
        <taxon>Rhabditina</taxon>
        <taxon>Rhabditomorpha</taxon>
        <taxon>Strongyloidea</taxon>
        <taxon>Metastrongylidae</taxon>
        <taxon>Parelaphostrongylus</taxon>
    </lineage>
</organism>
<keyword evidence="1" id="KW-0732">Signal</keyword>
<evidence type="ECO:0000256" key="1">
    <source>
        <dbReference type="SAM" id="SignalP"/>
    </source>
</evidence>
<dbReference type="GO" id="GO:0005892">
    <property type="term" value="C:acetylcholine-gated channel complex"/>
    <property type="evidence" value="ECO:0007669"/>
    <property type="project" value="InterPro"/>
</dbReference>
<sequence>MLIEVTILFTLLHLASTFYEYTPETFPDSIEQPQACNMHEASFLCDPSNVLSKGNLTANREKLWKSVSLENIRDESI</sequence>
<accession>A0AAD5WE55</accession>
<name>A0AAD5WE55_PARTN</name>
<reference evidence="2" key="1">
    <citation type="submission" date="2021-06" db="EMBL/GenBank/DDBJ databases">
        <title>Parelaphostrongylus tenuis whole genome reference sequence.</title>
        <authorList>
            <person name="Garwood T.J."/>
            <person name="Larsen P.A."/>
            <person name="Fountain-Jones N.M."/>
            <person name="Garbe J.R."/>
            <person name="Macchietto M.G."/>
            <person name="Kania S.A."/>
            <person name="Gerhold R.W."/>
            <person name="Richards J.E."/>
            <person name="Wolf T.M."/>
        </authorList>
    </citation>
    <scope>NUCLEOTIDE SEQUENCE</scope>
    <source>
        <strain evidence="2">MNPRO001-30</strain>
        <tissue evidence="2">Meninges</tissue>
    </source>
</reference>
<evidence type="ECO:0000313" key="3">
    <source>
        <dbReference type="Proteomes" id="UP001196413"/>
    </source>
</evidence>
<proteinExistence type="predicted"/>
<dbReference type="Pfam" id="PF17175">
    <property type="entry name" value="MOLO1"/>
    <property type="match status" value="1"/>
</dbReference>
<dbReference type="InterPro" id="IPR033438">
    <property type="entry name" value="MOLO1"/>
</dbReference>
<feature type="chain" id="PRO_5042080896" evidence="1">
    <location>
        <begin position="18"/>
        <end position="77"/>
    </location>
</feature>
<dbReference type="Proteomes" id="UP001196413">
    <property type="component" value="Unassembled WGS sequence"/>
</dbReference>
<dbReference type="AlphaFoldDB" id="A0AAD5WE55"/>
<gene>
    <name evidence="2" type="ORF">KIN20_027879</name>
</gene>
<comment type="caution">
    <text evidence="2">The sequence shown here is derived from an EMBL/GenBank/DDBJ whole genome shotgun (WGS) entry which is preliminary data.</text>
</comment>
<dbReference type="EMBL" id="JAHQIW010005749">
    <property type="protein sequence ID" value="KAJ1367040.1"/>
    <property type="molecule type" value="Genomic_DNA"/>
</dbReference>